<comment type="caution">
    <text evidence="2">The sequence shown here is derived from an EMBL/GenBank/DDBJ whole genome shotgun (WGS) entry which is preliminary data.</text>
</comment>
<evidence type="ECO:0000313" key="3">
    <source>
        <dbReference type="Proteomes" id="UP001595885"/>
    </source>
</evidence>
<dbReference type="SUPFAM" id="SSF53474">
    <property type="entry name" value="alpha/beta-Hydrolases"/>
    <property type="match status" value="1"/>
</dbReference>
<dbReference type="PANTHER" id="PTHR43798:SF33">
    <property type="entry name" value="HYDROLASE, PUTATIVE (AFU_ORTHOLOGUE AFUA_2G14860)-RELATED"/>
    <property type="match status" value="1"/>
</dbReference>
<dbReference type="PANTHER" id="PTHR43798">
    <property type="entry name" value="MONOACYLGLYCEROL LIPASE"/>
    <property type="match status" value="1"/>
</dbReference>
<evidence type="ECO:0000259" key="1">
    <source>
        <dbReference type="Pfam" id="PF00561"/>
    </source>
</evidence>
<protein>
    <submittedName>
        <fullName evidence="2">Alpha/beta fold hydrolase</fullName>
    </submittedName>
</protein>
<dbReference type="InterPro" id="IPR029058">
    <property type="entry name" value="AB_hydrolase_fold"/>
</dbReference>
<accession>A0ABV9P5D7</accession>
<proteinExistence type="predicted"/>
<dbReference type="GO" id="GO:0016787">
    <property type="term" value="F:hydrolase activity"/>
    <property type="evidence" value="ECO:0007669"/>
    <property type="project" value="UniProtKB-KW"/>
</dbReference>
<dbReference type="Pfam" id="PF00561">
    <property type="entry name" value="Abhydrolase_1"/>
    <property type="match status" value="1"/>
</dbReference>
<dbReference type="PRINTS" id="PR00111">
    <property type="entry name" value="ABHYDROLASE"/>
</dbReference>
<dbReference type="RefSeq" id="WP_379740775.1">
    <property type="nucleotide sequence ID" value="NZ_JBHSGW010000025.1"/>
</dbReference>
<reference evidence="3" key="1">
    <citation type="journal article" date="2019" name="Int. J. Syst. Evol. Microbiol.">
        <title>The Global Catalogue of Microorganisms (GCM) 10K type strain sequencing project: providing services to taxonomists for standard genome sequencing and annotation.</title>
        <authorList>
            <consortium name="The Broad Institute Genomics Platform"/>
            <consortium name="The Broad Institute Genome Sequencing Center for Infectious Disease"/>
            <person name="Wu L."/>
            <person name="Ma J."/>
        </authorList>
    </citation>
    <scope>NUCLEOTIDE SEQUENCE [LARGE SCALE GENOMIC DNA]</scope>
    <source>
        <strain evidence="3">CCUG 50349</strain>
    </source>
</reference>
<dbReference type="InterPro" id="IPR000073">
    <property type="entry name" value="AB_hydrolase_1"/>
</dbReference>
<keyword evidence="3" id="KW-1185">Reference proteome</keyword>
<dbReference type="Proteomes" id="UP001595885">
    <property type="component" value="Unassembled WGS sequence"/>
</dbReference>
<feature type="domain" description="AB hydrolase-1" evidence="1">
    <location>
        <begin position="23"/>
        <end position="131"/>
    </location>
</feature>
<dbReference type="InterPro" id="IPR050266">
    <property type="entry name" value="AB_hydrolase_sf"/>
</dbReference>
<evidence type="ECO:0000313" key="2">
    <source>
        <dbReference type="EMBL" id="MFC4740095.1"/>
    </source>
</evidence>
<keyword evidence="2" id="KW-0378">Hydrolase</keyword>
<dbReference type="EMBL" id="JBHSGW010000025">
    <property type="protein sequence ID" value="MFC4740095.1"/>
    <property type="molecule type" value="Genomic_DNA"/>
</dbReference>
<dbReference type="Gene3D" id="3.40.50.1820">
    <property type="entry name" value="alpha/beta hydrolase"/>
    <property type="match status" value="1"/>
</dbReference>
<gene>
    <name evidence="2" type="ORF">ACFO3U_08815</name>
</gene>
<name>A0ABV9P5D7_9FLAO</name>
<organism evidence="2 3">
    <name type="scientific">Flavobacterium ponti</name>
    <dbReference type="NCBI Taxonomy" id="665133"/>
    <lineage>
        <taxon>Bacteria</taxon>
        <taxon>Pseudomonadati</taxon>
        <taxon>Bacteroidota</taxon>
        <taxon>Flavobacteriia</taxon>
        <taxon>Flavobacteriales</taxon>
        <taxon>Flavobacteriaceae</taxon>
        <taxon>Flavobacterium</taxon>
    </lineage>
</organism>
<sequence>MPNQSLTLSEIAVKRTTDFPNRPTIIFLHDSLGCIDFWRDFPERVGALTQCNVLVYDRQGYGKSCGFSYTKRDNHYLELEADILNQLLDYWNIEQPILFGHSDGGSIALLTAAKYPDKIKAIITEGAHVFVEDITVNGIKEAIEGYKTTDLKSKLEKYHGSNTEAMFWAWANTWTTEEFRSWNIEHFLPMIQCPTLVIQGEKDEYGSLQQVESIIEKVSGATKKIIIPEIGHTPHKENPEVVLEQVSAFINELIGV</sequence>